<feature type="transmembrane region" description="Helical" evidence="1">
    <location>
        <begin position="41"/>
        <end position="59"/>
    </location>
</feature>
<evidence type="ECO:0000256" key="1">
    <source>
        <dbReference type="SAM" id="Phobius"/>
    </source>
</evidence>
<proteinExistence type="predicted"/>
<protein>
    <recommendedName>
        <fullName evidence="2">Ice-binding protein C-terminal domain-containing protein</fullName>
    </recommendedName>
</protein>
<dbReference type="Proteomes" id="UP000218542">
    <property type="component" value="Unassembled WGS sequence"/>
</dbReference>
<reference evidence="3 4" key="1">
    <citation type="journal article" date="2017" name="Environ. Microbiol. Rep.">
        <title>Genetic diversity of marine anaerobic ammonium-oxidizing bacteria as revealed by genomic and proteomic analyses of 'Candidatus Scalindua japonica'.</title>
        <authorList>
            <person name="Oshiki M."/>
            <person name="Mizuto K."/>
            <person name="Kimura Z."/>
            <person name="Kindaichi T."/>
            <person name="Satoh H."/>
            <person name="Okabe S."/>
        </authorList>
    </citation>
    <scope>NUCLEOTIDE SEQUENCE [LARGE SCALE GENOMIC DNA]</scope>
    <source>
        <strain evidence="4">husup-a2</strain>
    </source>
</reference>
<dbReference type="AlphaFoldDB" id="A0A286TV55"/>
<keyword evidence="4" id="KW-1185">Reference proteome</keyword>
<keyword evidence="1" id="KW-0472">Membrane</keyword>
<dbReference type="EMBL" id="BAOS01000004">
    <property type="protein sequence ID" value="GAX59715.1"/>
    <property type="molecule type" value="Genomic_DNA"/>
</dbReference>
<dbReference type="InterPro" id="IPR013424">
    <property type="entry name" value="Ice-binding_C"/>
</dbReference>
<name>A0A286TV55_9BACT</name>
<gene>
    <name evidence="3" type="ORF">SCALIN_C04_0203</name>
</gene>
<dbReference type="NCBIfam" id="TIGR02595">
    <property type="entry name" value="PEP_CTERM"/>
    <property type="match status" value="1"/>
</dbReference>
<feature type="domain" description="Ice-binding protein C-terminal" evidence="2">
    <location>
        <begin position="38"/>
        <end position="62"/>
    </location>
</feature>
<keyword evidence="1" id="KW-1133">Transmembrane helix</keyword>
<dbReference type="Pfam" id="PF07589">
    <property type="entry name" value="PEP-CTERM"/>
    <property type="match status" value="1"/>
</dbReference>
<keyword evidence="1" id="KW-0812">Transmembrane</keyword>
<comment type="caution">
    <text evidence="3">The sequence shown here is derived from an EMBL/GenBank/DDBJ whole genome shotgun (WGS) entry which is preliminary data.</text>
</comment>
<evidence type="ECO:0000313" key="4">
    <source>
        <dbReference type="Proteomes" id="UP000218542"/>
    </source>
</evidence>
<accession>A0A286TV55</accession>
<evidence type="ECO:0000259" key="2">
    <source>
        <dbReference type="Pfam" id="PF07589"/>
    </source>
</evidence>
<organism evidence="3 4">
    <name type="scientific">Candidatus Scalindua japonica</name>
    <dbReference type="NCBI Taxonomy" id="1284222"/>
    <lineage>
        <taxon>Bacteria</taxon>
        <taxon>Pseudomonadati</taxon>
        <taxon>Planctomycetota</taxon>
        <taxon>Candidatus Brocadiia</taxon>
        <taxon>Candidatus Brocadiales</taxon>
        <taxon>Candidatus Scalinduaceae</taxon>
        <taxon>Candidatus Scalindua</taxon>
    </lineage>
</organism>
<sequence length="80" mass="8711">MINTPTYSSDICLMYTWDTSSLYTTGEIMVSSAESAVVPEPGTIVMLGIGLAGLGVVYLRRRWREKAGRGREENGSYSTG</sequence>
<evidence type="ECO:0000313" key="3">
    <source>
        <dbReference type="EMBL" id="GAX59715.1"/>
    </source>
</evidence>